<dbReference type="PROSITE" id="PS51212">
    <property type="entry name" value="WSC"/>
    <property type="match status" value="1"/>
</dbReference>
<dbReference type="Proteomes" id="UP000800093">
    <property type="component" value="Unassembled WGS sequence"/>
</dbReference>
<evidence type="ECO:0000259" key="2">
    <source>
        <dbReference type="PROSITE" id="PS51212"/>
    </source>
</evidence>
<protein>
    <submittedName>
        <fullName evidence="3">WSC-domain-containing protein</fullName>
    </submittedName>
</protein>
<dbReference type="OrthoDB" id="74764at2759"/>
<name>A0A9P4TPZ5_9PLEO</name>
<gene>
    <name evidence="3" type="ORF">CC78DRAFT_304305</name>
</gene>
<dbReference type="AlphaFoldDB" id="A0A9P4TPZ5"/>
<dbReference type="Pfam" id="PF01822">
    <property type="entry name" value="WSC"/>
    <property type="match status" value="1"/>
</dbReference>
<proteinExistence type="predicted"/>
<comment type="caution">
    <text evidence="3">The sequence shown here is derived from an EMBL/GenBank/DDBJ whole genome shotgun (WGS) entry which is preliminary data.</text>
</comment>
<dbReference type="InterPro" id="IPR002889">
    <property type="entry name" value="WSC_carb-bd"/>
</dbReference>
<dbReference type="PANTHER" id="PTHR43662:SF3">
    <property type="entry name" value="DOMAIN PROTEIN, PUTATIVE (AFU_ORTHOLOGUE AFUA_6G11970)-RELATED"/>
    <property type="match status" value="1"/>
</dbReference>
<feature type="chain" id="PRO_5040198033" evidence="1">
    <location>
        <begin position="20"/>
        <end position="496"/>
    </location>
</feature>
<keyword evidence="1" id="KW-0732">Signal</keyword>
<evidence type="ECO:0000313" key="4">
    <source>
        <dbReference type="Proteomes" id="UP000800093"/>
    </source>
</evidence>
<dbReference type="SMART" id="SM00321">
    <property type="entry name" value="WSC"/>
    <property type="match status" value="1"/>
</dbReference>
<evidence type="ECO:0000256" key="1">
    <source>
        <dbReference type="SAM" id="SignalP"/>
    </source>
</evidence>
<dbReference type="EMBL" id="ML986583">
    <property type="protein sequence ID" value="KAF2269140.1"/>
    <property type="molecule type" value="Genomic_DNA"/>
</dbReference>
<feature type="domain" description="WSC" evidence="2">
    <location>
        <begin position="364"/>
        <end position="459"/>
    </location>
</feature>
<accession>A0A9P4TPZ5</accession>
<dbReference type="InterPro" id="IPR018535">
    <property type="entry name" value="DUF1996"/>
</dbReference>
<feature type="signal peptide" evidence="1">
    <location>
        <begin position="1"/>
        <end position="19"/>
    </location>
</feature>
<organism evidence="3 4">
    <name type="scientific">Lojkania enalia</name>
    <dbReference type="NCBI Taxonomy" id="147567"/>
    <lineage>
        <taxon>Eukaryota</taxon>
        <taxon>Fungi</taxon>
        <taxon>Dikarya</taxon>
        <taxon>Ascomycota</taxon>
        <taxon>Pezizomycotina</taxon>
        <taxon>Dothideomycetes</taxon>
        <taxon>Pleosporomycetidae</taxon>
        <taxon>Pleosporales</taxon>
        <taxon>Pleosporales incertae sedis</taxon>
        <taxon>Lojkania</taxon>
    </lineage>
</organism>
<keyword evidence="4" id="KW-1185">Reference proteome</keyword>
<reference evidence="4" key="1">
    <citation type="journal article" date="2020" name="Stud. Mycol.">
        <title>101 Dothideomycetes genomes: A test case for predicting lifestyles and emergence of pathogens.</title>
        <authorList>
            <person name="Haridas S."/>
            <person name="Albert R."/>
            <person name="Binder M."/>
            <person name="Bloem J."/>
            <person name="LaButti K."/>
            <person name="Salamov A."/>
            <person name="Andreopoulos B."/>
            <person name="Baker S."/>
            <person name="Barry K."/>
            <person name="Bills G."/>
            <person name="Bluhm B."/>
            <person name="Cannon C."/>
            <person name="Castanera R."/>
            <person name="Culley D."/>
            <person name="Daum C."/>
            <person name="Ezra D."/>
            <person name="Gonzalez J."/>
            <person name="Henrissat B."/>
            <person name="Kuo A."/>
            <person name="Liang C."/>
            <person name="Lipzen A."/>
            <person name="Lutzoni F."/>
            <person name="Magnuson J."/>
            <person name="Mondo S."/>
            <person name="Nolan M."/>
            <person name="Ohm R."/>
            <person name="Pangilinan J."/>
            <person name="Park H.-J."/>
            <person name="Ramirez L."/>
            <person name="Alfaro M."/>
            <person name="Sun H."/>
            <person name="Tritt A."/>
            <person name="Yoshinaga Y."/>
            <person name="Zwiers L.-H."/>
            <person name="Turgeon B."/>
            <person name="Goodwin S."/>
            <person name="Spatafora J."/>
            <person name="Crous P."/>
            <person name="Grigoriev I."/>
        </authorList>
    </citation>
    <scope>NUCLEOTIDE SEQUENCE [LARGE SCALE GENOMIC DNA]</scope>
    <source>
        <strain evidence="4">CBS 304.66</strain>
    </source>
</reference>
<dbReference type="PANTHER" id="PTHR43662">
    <property type="match status" value="1"/>
</dbReference>
<evidence type="ECO:0000313" key="3">
    <source>
        <dbReference type="EMBL" id="KAF2269140.1"/>
    </source>
</evidence>
<sequence>MKSVLLGLVTALAAPVSSTFVVQCYSRLFDQRIDPIVNPGVAATHVHTVSGGNGFSATTDFAKARASKCSTCNIYQDNSMYWSPKLYFKAQNGSFLSVPIIGDNGGGNLGGMAIYYLTRGGPNNDKLRAFPPGFRMLAGDSNKRHSTDDFAGRAVTHKCVGVDGPDTKHLPKTKCDTIRVQVVFPSCWDGKNVDSTNHKSHVSYPKDGNFDGGRCPSTHPVHLATLFYEVYYDTKGFKNMWYGDKQPFVFANGDGTGYGYHGDFLNGWDEKALQKALDTCKDGVQNCEAKVFGNMRSQGEAQACKLPTMVSEQVNGVLPALPGCNPVTYGPAAAPSSSSCAAPKLSLKVNAQYLGYVDVTKNKGWKYIGCGKDVAGSRTLSSAQTSGNTMTVEKCIDFCKSKGTKYAGLEYSGECYCGNNVSADRAPVSGSVGNCLMKCSGNANQVCGGAGAISLYQTCSGGACTNSVKRKSRRLAALELGQANAVPRAEVLEAAV</sequence>
<dbReference type="Pfam" id="PF09362">
    <property type="entry name" value="DUF1996"/>
    <property type="match status" value="1"/>
</dbReference>